<dbReference type="AlphaFoldDB" id="A0A392RLB5"/>
<feature type="non-terminal residue" evidence="1">
    <location>
        <position position="1"/>
    </location>
</feature>
<organism evidence="1 2">
    <name type="scientific">Trifolium medium</name>
    <dbReference type="NCBI Taxonomy" id="97028"/>
    <lineage>
        <taxon>Eukaryota</taxon>
        <taxon>Viridiplantae</taxon>
        <taxon>Streptophyta</taxon>
        <taxon>Embryophyta</taxon>
        <taxon>Tracheophyta</taxon>
        <taxon>Spermatophyta</taxon>
        <taxon>Magnoliopsida</taxon>
        <taxon>eudicotyledons</taxon>
        <taxon>Gunneridae</taxon>
        <taxon>Pentapetalae</taxon>
        <taxon>rosids</taxon>
        <taxon>fabids</taxon>
        <taxon>Fabales</taxon>
        <taxon>Fabaceae</taxon>
        <taxon>Papilionoideae</taxon>
        <taxon>50 kb inversion clade</taxon>
        <taxon>NPAAA clade</taxon>
        <taxon>Hologalegina</taxon>
        <taxon>IRL clade</taxon>
        <taxon>Trifolieae</taxon>
        <taxon>Trifolium</taxon>
    </lineage>
</organism>
<reference evidence="1 2" key="1">
    <citation type="journal article" date="2018" name="Front. Plant Sci.">
        <title>Red Clover (Trifolium pratense) and Zigzag Clover (T. medium) - A Picture of Genomic Similarities and Differences.</title>
        <authorList>
            <person name="Dluhosova J."/>
            <person name="Istvanek J."/>
            <person name="Nedelnik J."/>
            <person name="Repkova J."/>
        </authorList>
    </citation>
    <scope>NUCLEOTIDE SEQUENCE [LARGE SCALE GENOMIC DNA]</scope>
    <source>
        <strain evidence="2">cv. 10/8</strain>
        <tissue evidence="1">Leaf</tissue>
    </source>
</reference>
<evidence type="ECO:0000313" key="2">
    <source>
        <dbReference type="Proteomes" id="UP000265520"/>
    </source>
</evidence>
<protein>
    <submittedName>
        <fullName evidence="1">Uncharacterized protein</fullName>
    </submittedName>
</protein>
<keyword evidence="2" id="KW-1185">Reference proteome</keyword>
<name>A0A392RLB5_9FABA</name>
<comment type="caution">
    <text evidence="1">The sequence shown here is derived from an EMBL/GenBank/DDBJ whole genome shotgun (WGS) entry which is preliminary data.</text>
</comment>
<accession>A0A392RLB5</accession>
<dbReference type="Proteomes" id="UP000265520">
    <property type="component" value="Unassembled WGS sequence"/>
</dbReference>
<proteinExistence type="predicted"/>
<sequence length="55" mass="5573">SGGGVGLKETDVGVGGGYDGGVSGLTSEFLFSGSVFRFMAVAAGPRHRLFTGPYF</sequence>
<evidence type="ECO:0000313" key="1">
    <source>
        <dbReference type="EMBL" id="MCI36336.1"/>
    </source>
</evidence>
<dbReference type="EMBL" id="LXQA010232835">
    <property type="protein sequence ID" value="MCI36336.1"/>
    <property type="molecule type" value="Genomic_DNA"/>
</dbReference>